<dbReference type="PANTHER" id="PTHR24246">
    <property type="entry name" value="OLFACTORY RECEPTOR AND ADENOSINE RECEPTOR"/>
    <property type="match status" value="1"/>
</dbReference>
<evidence type="ECO:0000313" key="13">
    <source>
        <dbReference type="Proteomes" id="UP000835052"/>
    </source>
</evidence>
<dbReference type="EMBL" id="CAJGYM010000001">
    <property type="protein sequence ID" value="CAD6184469.1"/>
    <property type="molecule type" value="Genomic_DNA"/>
</dbReference>
<keyword evidence="5" id="KW-0297">G-protein coupled receptor</keyword>
<keyword evidence="6 10" id="KW-0472">Membrane</keyword>
<dbReference type="Proteomes" id="UP000835052">
    <property type="component" value="Unassembled WGS sequence"/>
</dbReference>
<dbReference type="AlphaFoldDB" id="A0A8S1GMW5"/>
<feature type="transmembrane region" description="Helical" evidence="10">
    <location>
        <begin position="286"/>
        <end position="307"/>
    </location>
</feature>
<dbReference type="PANTHER" id="PTHR24246:SF27">
    <property type="entry name" value="ADENOSINE RECEPTOR, ISOFORM A"/>
    <property type="match status" value="1"/>
</dbReference>
<dbReference type="GO" id="GO:0005886">
    <property type="term" value="C:plasma membrane"/>
    <property type="evidence" value="ECO:0007669"/>
    <property type="project" value="UniProtKB-SubCell"/>
</dbReference>
<protein>
    <recommendedName>
        <fullName evidence="11">G-protein coupled receptors family 1 profile domain-containing protein</fullName>
    </recommendedName>
</protein>
<evidence type="ECO:0000256" key="5">
    <source>
        <dbReference type="ARBA" id="ARBA00023040"/>
    </source>
</evidence>
<dbReference type="GO" id="GO:0004930">
    <property type="term" value="F:G protein-coupled receptor activity"/>
    <property type="evidence" value="ECO:0007669"/>
    <property type="project" value="UniProtKB-KW"/>
</dbReference>
<feature type="transmembrane region" description="Helical" evidence="10">
    <location>
        <begin position="80"/>
        <end position="104"/>
    </location>
</feature>
<dbReference type="InterPro" id="IPR000276">
    <property type="entry name" value="GPCR_Rhodpsn"/>
</dbReference>
<feature type="transmembrane region" description="Helical" evidence="10">
    <location>
        <begin position="224"/>
        <end position="248"/>
    </location>
</feature>
<dbReference type="CDD" id="cd00637">
    <property type="entry name" value="7tm_classA_rhodopsin-like"/>
    <property type="match status" value="1"/>
</dbReference>
<organism evidence="12 13">
    <name type="scientific">Caenorhabditis auriculariae</name>
    <dbReference type="NCBI Taxonomy" id="2777116"/>
    <lineage>
        <taxon>Eukaryota</taxon>
        <taxon>Metazoa</taxon>
        <taxon>Ecdysozoa</taxon>
        <taxon>Nematoda</taxon>
        <taxon>Chromadorea</taxon>
        <taxon>Rhabditida</taxon>
        <taxon>Rhabditina</taxon>
        <taxon>Rhabditomorpha</taxon>
        <taxon>Rhabditoidea</taxon>
        <taxon>Rhabditidae</taxon>
        <taxon>Peloderinae</taxon>
        <taxon>Caenorhabditis</taxon>
    </lineage>
</organism>
<evidence type="ECO:0000313" key="12">
    <source>
        <dbReference type="EMBL" id="CAD6184469.1"/>
    </source>
</evidence>
<comment type="subcellular location">
    <subcellularLocation>
        <location evidence="1">Cell membrane</location>
        <topology evidence="1">Multi-pass membrane protein</topology>
    </subcellularLocation>
</comment>
<comment type="caution">
    <text evidence="12">The sequence shown here is derived from an EMBL/GenBank/DDBJ whole genome shotgun (WGS) entry which is preliminary data.</text>
</comment>
<evidence type="ECO:0000259" key="11">
    <source>
        <dbReference type="PROSITE" id="PS50262"/>
    </source>
</evidence>
<evidence type="ECO:0000256" key="6">
    <source>
        <dbReference type="ARBA" id="ARBA00023136"/>
    </source>
</evidence>
<evidence type="ECO:0000256" key="1">
    <source>
        <dbReference type="ARBA" id="ARBA00004651"/>
    </source>
</evidence>
<feature type="transmembrane region" description="Helical" evidence="10">
    <location>
        <begin position="49"/>
        <end position="71"/>
    </location>
</feature>
<keyword evidence="9" id="KW-0807">Transducer</keyword>
<dbReference type="PROSITE" id="PS50262">
    <property type="entry name" value="G_PROTEIN_RECEP_F1_2"/>
    <property type="match status" value="1"/>
</dbReference>
<feature type="transmembrane region" description="Helical" evidence="10">
    <location>
        <begin position="168"/>
        <end position="188"/>
    </location>
</feature>
<keyword evidence="13" id="KW-1185">Reference proteome</keyword>
<accession>A0A8S1GMW5</accession>
<dbReference type="Gene3D" id="1.20.1070.10">
    <property type="entry name" value="Rhodopsin 7-helix transmembrane proteins"/>
    <property type="match status" value="1"/>
</dbReference>
<dbReference type="OrthoDB" id="9894375at2759"/>
<keyword evidence="2" id="KW-1003">Cell membrane</keyword>
<feature type="domain" description="G-protein coupled receptors family 1 profile" evidence="11">
    <location>
        <begin position="61"/>
        <end position="347"/>
    </location>
</feature>
<keyword evidence="7" id="KW-0675">Receptor</keyword>
<reference evidence="12" key="1">
    <citation type="submission" date="2020-10" db="EMBL/GenBank/DDBJ databases">
        <authorList>
            <person name="Kikuchi T."/>
        </authorList>
    </citation>
    <scope>NUCLEOTIDE SEQUENCE</scope>
    <source>
        <strain evidence="12">NKZ352</strain>
    </source>
</reference>
<dbReference type="InterPro" id="IPR017452">
    <property type="entry name" value="GPCR_Rhodpsn_7TM"/>
</dbReference>
<keyword evidence="4 10" id="KW-1133">Transmembrane helix</keyword>
<dbReference type="Pfam" id="PF00001">
    <property type="entry name" value="7tm_1"/>
    <property type="match status" value="1"/>
</dbReference>
<evidence type="ECO:0000256" key="10">
    <source>
        <dbReference type="SAM" id="Phobius"/>
    </source>
</evidence>
<evidence type="ECO:0000256" key="4">
    <source>
        <dbReference type="ARBA" id="ARBA00022989"/>
    </source>
</evidence>
<evidence type="ECO:0000256" key="8">
    <source>
        <dbReference type="ARBA" id="ARBA00023180"/>
    </source>
</evidence>
<proteinExistence type="predicted"/>
<evidence type="ECO:0000256" key="7">
    <source>
        <dbReference type="ARBA" id="ARBA00023170"/>
    </source>
</evidence>
<evidence type="ECO:0000256" key="3">
    <source>
        <dbReference type="ARBA" id="ARBA00022692"/>
    </source>
</evidence>
<name>A0A8S1GMW5_9PELO</name>
<sequence>MMNEEEEMTAEQMRVWLQSQLQQTGEPGDFQEINGSAGRWELVARRFGVAYVTLGVCAVIFNTFILACLLARRRILFSHVFYVIVLNFTLIDVIKGISSILFALKLLTSNMSIEASMWTVRVDQYSGVLLRFTNLATILNVLLITMNEFIFICYPLRYTILVTRKRVMLAIVGCWVLSAALTLVNMLASSQHRSVMIDTDCIFRSDNSTSLCVQHQPTSSSHHVVFHLALLAFCILCLAATASCYVFLFRLVSSMVKADVKNQAEFELLKEDSSSHRKQVVRRYKYVVIIGSVIVVYSAYLSAYAIIQGLQLVNISRNEISRKGFVYTKYVCYLFVAFHSLLQPLCFLRMREFRNVIHRTMCSAFRRESVLSTDFTCKRPSSQPTDI</sequence>
<gene>
    <name evidence="12" type="ORF">CAUJ_LOCUS388</name>
</gene>
<keyword evidence="3 10" id="KW-0812">Transmembrane</keyword>
<feature type="transmembrane region" description="Helical" evidence="10">
    <location>
        <begin position="327"/>
        <end position="348"/>
    </location>
</feature>
<dbReference type="SUPFAM" id="SSF81321">
    <property type="entry name" value="Family A G protein-coupled receptor-like"/>
    <property type="match status" value="1"/>
</dbReference>
<feature type="transmembrane region" description="Helical" evidence="10">
    <location>
        <begin position="135"/>
        <end position="156"/>
    </location>
</feature>
<keyword evidence="8" id="KW-0325">Glycoprotein</keyword>
<evidence type="ECO:0000256" key="2">
    <source>
        <dbReference type="ARBA" id="ARBA00022475"/>
    </source>
</evidence>
<evidence type="ECO:0000256" key="9">
    <source>
        <dbReference type="ARBA" id="ARBA00023224"/>
    </source>
</evidence>